<dbReference type="PANTHER" id="PTHR43080">
    <property type="entry name" value="CBS DOMAIN-CONTAINING PROTEIN CBSX3, MITOCHONDRIAL"/>
    <property type="match status" value="1"/>
</dbReference>
<organism evidence="5">
    <name type="scientific">Moorella thermoacetica Y72</name>
    <dbReference type="NCBI Taxonomy" id="1325331"/>
    <lineage>
        <taxon>Bacteria</taxon>
        <taxon>Bacillati</taxon>
        <taxon>Bacillota</taxon>
        <taxon>Clostridia</taxon>
        <taxon>Neomoorellales</taxon>
        <taxon>Neomoorellaceae</taxon>
        <taxon>Neomoorella</taxon>
    </lineage>
</organism>
<dbReference type="AlphaFoldDB" id="A0A0S6UGI5"/>
<feature type="domain" description="ACT" evidence="4">
    <location>
        <begin position="149"/>
        <end position="220"/>
    </location>
</feature>
<dbReference type="EMBL" id="DF238840">
    <property type="protein sequence ID" value="GAF26883.1"/>
    <property type="molecule type" value="Genomic_DNA"/>
</dbReference>
<dbReference type="PROSITE" id="PS51371">
    <property type="entry name" value="CBS"/>
    <property type="match status" value="2"/>
</dbReference>
<dbReference type="PROSITE" id="PS51671">
    <property type="entry name" value="ACT"/>
    <property type="match status" value="1"/>
</dbReference>
<feature type="domain" description="CBS" evidence="3">
    <location>
        <begin position="88"/>
        <end position="145"/>
    </location>
</feature>
<dbReference type="InterPro" id="IPR051257">
    <property type="entry name" value="Diverse_CBS-Domain"/>
</dbReference>
<protein>
    <submittedName>
        <fullName evidence="5">FOG: CBS domain</fullName>
    </submittedName>
</protein>
<accession>A0A0S6UGI5</accession>
<sequence>MTRRLVRMFVRDHMTPDPITVTKETSVLDALELMKKNKIRRLPVIQDGRLIGLVTERDILRVSPSPASTLSVFEVNYLVAKMTVKDAMIKRPVTVPPDMTIEEAALLMREHKIDNLLVMEKERLVGIITQTDLFEALIKLFGLRRPGIRLTLKVVDRIGVLADIARLVKEAGINIINVANRHKDDIYTYVVLRLATDDVSSLLPALEDRGYQVVHVSSYNG</sequence>
<dbReference type="InterPro" id="IPR045865">
    <property type="entry name" value="ACT-like_dom_sf"/>
</dbReference>
<dbReference type="Pfam" id="PF22190">
    <property type="entry name" value="TTHA0829-like_ACT"/>
    <property type="match status" value="1"/>
</dbReference>
<dbReference type="Pfam" id="PF00571">
    <property type="entry name" value="CBS"/>
    <property type="match status" value="2"/>
</dbReference>
<dbReference type="InterPro" id="IPR046342">
    <property type="entry name" value="CBS_dom_sf"/>
</dbReference>
<feature type="domain" description="CBS" evidence="3">
    <location>
        <begin position="14"/>
        <end position="69"/>
    </location>
</feature>
<dbReference type="Gene3D" id="3.10.580.10">
    <property type="entry name" value="CBS-domain"/>
    <property type="match status" value="1"/>
</dbReference>
<dbReference type="SMART" id="SM00116">
    <property type="entry name" value="CBS"/>
    <property type="match status" value="2"/>
</dbReference>
<dbReference type="InterPro" id="IPR002912">
    <property type="entry name" value="ACT_dom"/>
</dbReference>
<dbReference type="CDD" id="cd04584">
    <property type="entry name" value="CBS_pair_AcuB_like"/>
    <property type="match status" value="1"/>
</dbReference>
<dbReference type="SUPFAM" id="SSF54631">
    <property type="entry name" value="CBS-domain pair"/>
    <property type="match status" value="1"/>
</dbReference>
<dbReference type="Proteomes" id="UP000063718">
    <property type="component" value="Unassembled WGS sequence"/>
</dbReference>
<dbReference type="SUPFAM" id="SSF55021">
    <property type="entry name" value="ACT-like"/>
    <property type="match status" value="1"/>
</dbReference>
<evidence type="ECO:0000313" key="5">
    <source>
        <dbReference type="EMBL" id="GAF26883.1"/>
    </source>
</evidence>
<dbReference type="PANTHER" id="PTHR43080:SF2">
    <property type="entry name" value="CBS DOMAIN-CONTAINING PROTEIN"/>
    <property type="match status" value="1"/>
</dbReference>
<dbReference type="Gene3D" id="3.30.70.260">
    <property type="match status" value="1"/>
</dbReference>
<evidence type="ECO:0000259" key="3">
    <source>
        <dbReference type="PROSITE" id="PS51371"/>
    </source>
</evidence>
<dbReference type="InterPro" id="IPR000644">
    <property type="entry name" value="CBS_dom"/>
</dbReference>
<evidence type="ECO:0000256" key="2">
    <source>
        <dbReference type="PROSITE-ProRule" id="PRU00703"/>
    </source>
</evidence>
<gene>
    <name evidence="5" type="ORF">MTY_2223</name>
</gene>
<reference evidence="5" key="1">
    <citation type="journal article" date="2014" name="Gene">
        <title>Genome-guided analysis of transformation efficiency and carbon dioxide assimilation by Moorella thermoacetica Y72.</title>
        <authorList>
            <person name="Tsukahara K."/>
            <person name="Kita A."/>
            <person name="Nakashimada Y."/>
            <person name="Hoshino T."/>
            <person name="Murakami K."/>
        </authorList>
    </citation>
    <scope>NUCLEOTIDE SEQUENCE [LARGE SCALE GENOMIC DNA]</scope>
    <source>
        <strain evidence="5">Y72</strain>
    </source>
</reference>
<keyword evidence="1 2" id="KW-0129">CBS domain</keyword>
<name>A0A0S6UGI5_NEOTH</name>
<evidence type="ECO:0000259" key="4">
    <source>
        <dbReference type="PROSITE" id="PS51671"/>
    </source>
</evidence>
<proteinExistence type="predicted"/>
<evidence type="ECO:0000256" key="1">
    <source>
        <dbReference type="ARBA" id="ARBA00023122"/>
    </source>
</evidence>